<dbReference type="InterPro" id="IPR037107">
    <property type="entry name" value="Put_OMP_sf"/>
</dbReference>
<evidence type="ECO:0000313" key="2">
    <source>
        <dbReference type="Proteomes" id="UP000254893"/>
    </source>
</evidence>
<dbReference type="EMBL" id="UGYW01000001">
    <property type="protein sequence ID" value="SUI96852.1"/>
    <property type="molecule type" value="Genomic_DNA"/>
</dbReference>
<accession>A0A380B8M9</accession>
<proteinExistence type="predicted"/>
<dbReference type="Gene3D" id="2.40.128.140">
    <property type="entry name" value="Outer membrane protein"/>
    <property type="match status" value="1"/>
</dbReference>
<dbReference type="AlphaFoldDB" id="A0A380B8M9"/>
<dbReference type="InterPro" id="IPR018707">
    <property type="entry name" value="LpxR"/>
</dbReference>
<reference evidence="1 2" key="1">
    <citation type="submission" date="2018-06" db="EMBL/GenBank/DDBJ databases">
        <authorList>
            <consortium name="Pathogen Informatics"/>
            <person name="Doyle S."/>
        </authorList>
    </citation>
    <scope>NUCLEOTIDE SEQUENCE [LARGE SCALE GENOMIC DNA]</scope>
    <source>
        <strain evidence="1 2">NCTC11388</strain>
    </source>
</reference>
<organism evidence="1 2">
    <name type="scientific">Sphingobacterium spiritivorum</name>
    <name type="common">Flavobacterium spiritivorum</name>
    <dbReference type="NCBI Taxonomy" id="258"/>
    <lineage>
        <taxon>Bacteria</taxon>
        <taxon>Pseudomonadati</taxon>
        <taxon>Bacteroidota</taxon>
        <taxon>Sphingobacteriia</taxon>
        <taxon>Sphingobacteriales</taxon>
        <taxon>Sphingobacteriaceae</taxon>
        <taxon>Sphingobacterium</taxon>
    </lineage>
</organism>
<sequence>MLFKINRFICRFSIGFVVFTMFLSSAFSQARLPHLLEFQSDNDVYLMNGQDRYYTNGLIVTYSVPLEQKSNRRTDILSFQLGHQLYNGIEVQTGNSLYWDRPSTAYLFLNGEFQRIYGDEWVWTAKAEVNVIGKGAKGKEVQKYVHRLLSMYEVESWASELNTSVGADVESKLSKKIWRSTSNKLELSGGGTLRAGMAFSHASAQVSLRFGKLADYYTSHFTKTGGFLNTENEYYFFYTPSYTYQLYNATIQGGPFARDKQKFYEIEPYIMKHYVGGAWSNRKIYVDAGFVFNTKEGKKMYSNHQYGTIRLGLRF</sequence>
<gene>
    <name evidence="1" type="ORF">NCTC11388_00184</name>
</gene>
<protein>
    <submittedName>
        <fullName evidence="1">Uncharacterized protein conserved in bacteria</fullName>
    </submittedName>
</protein>
<name>A0A380B8M9_SPHSI</name>
<dbReference type="Proteomes" id="UP000254893">
    <property type="component" value="Unassembled WGS sequence"/>
</dbReference>
<evidence type="ECO:0000313" key="1">
    <source>
        <dbReference type="EMBL" id="SUI96852.1"/>
    </source>
</evidence>
<dbReference type="Pfam" id="PF09982">
    <property type="entry name" value="LpxR"/>
    <property type="match status" value="1"/>
</dbReference>